<dbReference type="PRINTS" id="PR00044">
    <property type="entry name" value="LEUZIPPRMYC"/>
</dbReference>
<name>A0A210Q3Y2_MIZYE</name>
<dbReference type="GO" id="GO:0003677">
    <property type="term" value="F:DNA binding"/>
    <property type="evidence" value="ECO:0007669"/>
    <property type="project" value="UniProtKB-UniRule"/>
</dbReference>
<dbReference type="STRING" id="6573.A0A210Q3Y2"/>
<evidence type="ECO:0000256" key="1">
    <source>
        <dbReference type="ARBA" id="ARBA00023125"/>
    </source>
</evidence>
<feature type="compositionally biased region" description="Polar residues" evidence="4">
    <location>
        <begin position="250"/>
        <end position="260"/>
    </location>
</feature>
<dbReference type="GO" id="GO:0003700">
    <property type="term" value="F:DNA-binding transcription factor activity"/>
    <property type="evidence" value="ECO:0007669"/>
    <property type="project" value="InterPro"/>
</dbReference>
<evidence type="ECO:0000313" key="6">
    <source>
        <dbReference type="EMBL" id="OWF43456.1"/>
    </source>
</evidence>
<feature type="coiled-coil region" evidence="3">
    <location>
        <begin position="354"/>
        <end position="395"/>
    </location>
</feature>
<comment type="subunit">
    <text evidence="2">Efficient DNA binding requires dimerization with another bHLH protein.</text>
</comment>
<keyword evidence="2" id="KW-0539">Nucleus</keyword>
<organism evidence="6 7">
    <name type="scientific">Mizuhopecten yessoensis</name>
    <name type="common">Japanese scallop</name>
    <name type="synonym">Patinopecten yessoensis</name>
    <dbReference type="NCBI Taxonomy" id="6573"/>
    <lineage>
        <taxon>Eukaryota</taxon>
        <taxon>Metazoa</taxon>
        <taxon>Spiralia</taxon>
        <taxon>Lophotrochozoa</taxon>
        <taxon>Mollusca</taxon>
        <taxon>Bivalvia</taxon>
        <taxon>Autobranchia</taxon>
        <taxon>Pteriomorphia</taxon>
        <taxon>Pectinida</taxon>
        <taxon>Pectinoidea</taxon>
        <taxon>Pectinidae</taxon>
        <taxon>Mizuhopecten</taxon>
    </lineage>
</organism>
<dbReference type="Pfam" id="PF00010">
    <property type="entry name" value="HLH"/>
    <property type="match status" value="1"/>
</dbReference>
<dbReference type="Proteomes" id="UP000242188">
    <property type="component" value="Unassembled WGS sequence"/>
</dbReference>
<dbReference type="PROSITE" id="PS50888">
    <property type="entry name" value="BHLH"/>
    <property type="match status" value="1"/>
</dbReference>
<feature type="domain" description="BHLH" evidence="5">
    <location>
        <begin position="312"/>
        <end position="364"/>
    </location>
</feature>
<dbReference type="PANTHER" id="PTHR45851">
    <property type="entry name" value="MYC PROTO-ONCOGENE"/>
    <property type="match status" value="1"/>
</dbReference>
<dbReference type="InterPro" id="IPR036638">
    <property type="entry name" value="HLH_DNA-bd_sf"/>
</dbReference>
<sequence>MVVRTAKAHSHQMENEMHKCQTCDNGTTLCMNIWNKFDLGPPTPPGSPPHETMSDFPELDGFNLSDNDVEFFDSREEDVLATMKHIFAEGTPLNLQSKLIQDCMWSGNLAKGYVDQKSCSSSTETNAAADCVDPTSVFPYPMHNITDKYMTETRVDNLQGLETPSDSEEEIDVVTVREQMSEDFEPSKIRKSTTIPARCIKTEREDNDYAVAIKSPVKSSITLKVKVDCPTDVHNYSLPHSHSLKRVRSSLGSPSNSIPNSKRIKRELSQISVPEFQKTLCQKLSRAGTSSGCSSASSSRSSSDSEECCEGGKRTQHNVLERKRRNDLKYSFFTLRDSVPELSQQERAPKVLILKKAADHIHRLNHESLRLEKETDILRAKNDQLRRTLNKLQVRDF</sequence>
<dbReference type="InterPro" id="IPR002418">
    <property type="entry name" value="Tscrpt_reg_Myc"/>
</dbReference>
<dbReference type="GO" id="GO:0005634">
    <property type="term" value="C:nucleus"/>
    <property type="evidence" value="ECO:0007669"/>
    <property type="project" value="UniProtKB-SubCell"/>
</dbReference>
<comment type="subcellular location">
    <subcellularLocation>
        <location evidence="2">Nucleus</location>
    </subcellularLocation>
</comment>
<dbReference type="Gene3D" id="4.10.280.10">
    <property type="entry name" value="Helix-loop-helix DNA-binding domain"/>
    <property type="match status" value="1"/>
</dbReference>
<gene>
    <name evidence="6" type="ORF">KP79_PYT08219</name>
</gene>
<evidence type="ECO:0000256" key="2">
    <source>
        <dbReference type="PIRNR" id="PIRNR001705"/>
    </source>
</evidence>
<protein>
    <submittedName>
        <fullName evidence="6">Myc protein</fullName>
    </submittedName>
</protein>
<dbReference type="PIRSF" id="PIRSF001705">
    <property type="entry name" value="Myc_protein"/>
    <property type="match status" value="1"/>
</dbReference>
<feature type="region of interest" description="Disordered" evidence="4">
    <location>
        <begin position="238"/>
        <end position="264"/>
    </location>
</feature>
<dbReference type="SMART" id="SM00353">
    <property type="entry name" value="HLH"/>
    <property type="match status" value="1"/>
</dbReference>
<dbReference type="EMBL" id="NEDP02005102">
    <property type="protein sequence ID" value="OWF43456.1"/>
    <property type="molecule type" value="Genomic_DNA"/>
</dbReference>
<accession>A0A210Q3Y2</accession>
<dbReference type="InterPro" id="IPR011598">
    <property type="entry name" value="bHLH_dom"/>
</dbReference>
<dbReference type="AlphaFoldDB" id="A0A210Q3Y2"/>
<evidence type="ECO:0000256" key="3">
    <source>
        <dbReference type="SAM" id="Coils"/>
    </source>
</evidence>
<evidence type="ECO:0000313" key="7">
    <source>
        <dbReference type="Proteomes" id="UP000242188"/>
    </source>
</evidence>
<evidence type="ECO:0000256" key="4">
    <source>
        <dbReference type="SAM" id="MobiDB-lite"/>
    </source>
</evidence>
<dbReference type="CDD" id="cd11400">
    <property type="entry name" value="bHLHzip_Myc"/>
    <property type="match status" value="1"/>
</dbReference>
<feature type="compositionally biased region" description="Low complexity" evidence="4">
    <location>
        <begin position="290"/>
        <end position="302"/>
    </location>
</feature>
<keyword evidence="1 2" id="KW-0238">DNA-binding</keyword>
<evidence type="ECO:0000259" key="5">
    <source>
        <dbReference type="PROSITE" id="PS50888"/>
    </source>
</evidence>
<dbReference type="OrthoDB" id="5964374at2759"/>
<proteinExistence type="predicted"/>
<feature type="region of interest" description="Disordered" evidence="4">
    <location>
        <begin position="287"/>
        <end position="314"/>
    </location>
</feature>
<dbReference type="FunFam" id="4.10.280.10:FF:000019">
    <property type="entry name" value="Myc proto-oncogene protein"/>
    <property type="match status" value="1"/>
</dbReference>
<reference evidence="6 7" key="1">
    <citation type="journal article" date="2017" name="Nat. Ecol. Evol.">
        <title>Scallop genome provides insights into evolution of bilaterian karyotype and development.</title>
        <authorList>
            <person name="Wang S."/>
            <person name="Zhang J."/>
            <person name="Jiao W."/>
            <person name="Li J."/>
            <person name="Xun X."/>
            <person name="Sun Y."/>
            <person name="Guo X."/>
            <person name="Huan P."/>
            <person name="Dong B."/>
            <person name="Zhang L."/>
            <person name="Hu X."/>
            <person name="Sun X."/>
            <person name="Wang J."/>
            <person name="Zhao C."/>
            <person name="Wang Y."/>
            <person name="Wang D."/>
            <person name="Huang X."/>
            <person name="Wang R."/>
            <person name="Lv J."/>
            <person name="Li Y."/>
            <person name="Zhang Z."/>
            <person name="Liu B."/>
            <person name="Lu W."/>
            <person name="Hui Y."/>
            <person name="Liang J."/>
            <person name="Zhou Z."/>
            <person name="Hou R."/>
            <person name="Li X."/>
            <person name="Liu Y."/>
            <person name="Li H."/>
            <person name="Ning X."/>
            <person name="Lin Y."/>
            <person name="Zhao L."/>
            <person name="Xing Q."/>
            <person name="Dou J."/>
            <person name="Li Y."/>
            <person name="Mao J."/>
            <person name="Guo H."/>
            <person name="Dou H."/>
            <person name="Li T."/>
            <person name="Mu C."/>
            <person name="Jiang W."/>
            <person name="Fu Q."/>
            <person name="Fu X."/>
            <person name="Miao Y."/>
            <person name="Liu J."/>
            <person name="Yu Q."/>
            <person name="Li R."/>
            <person name="Liao H."/>
            <person name="Li X."/>
            <person name="Kong Y."/>
            <person name="Jiang Z."/>
            <person name="Chourrout D."/>
            <person name="Li R."/>
            <person name="Bao Z."/>
        </authorList>
    </citation>
    <scope>NUCLEOTIDE SEQUENCE [LARGE SCALE GENOMIC DNA]</scope>
    <source>
        <strain evidence="6 7">PY_sf001</strain>
    </source>
</reference>
<keyword evidence="3" id="KW-0175">Coiled coil</keyword>
<dbReference type="InterPro" id="IPR050433">
    <property type="entry name" value="Myc_transcription_factors"/>
</dbReference>
<keyword evidence="7" id="KW-1185">Reference proteome</keyword>
<dbReference type="SUPFAM" id="SSF47459">
    <property type="entry name" value="HLH, helix-loop-helix DNA-binding domain"/>
    <property type="match status" value="1"/>
</dbReference>
<comment type="caution">
    <text evidence="6">The sequence shown here is derived from an EMBL/GenBank/DDBJ whole genome shotgun (WGS) entry which is preliminary data.</text>
</comment>
<dbReference type="GO" id="GO:0046983">
    <property type="term" value="F:protein dimerization activity"/>
    <property type="evidence" value="ECO:0007669"/>
    <property type="project" value="InterPro"/>
</dbReference>